<feature type="compositionally biased region" description="Pro residues" evidence="1">
    <location>
        <begin position="464"/>
        <end position="473"/>
    </location>
</feature>
<dbReference type="SUPFAM" id="SSF54928">
    <property type="entry name" value="RNA-binding domain, RBD"/>
    <property type="match status" value="1"/>
</dbReference>
<dbReference type="Proteomes" id="UP000779574">
    <property type="component" value="Unassembled WGS sequence"/>
</dbReference>
<proteinExistence type="predicted"/>
<feature type="compositionally biased region" description="Polar residues" evidence="1">
    <location>
        <begin position="238"/>
        <end position="254"/>
    </location>
</feature>
<evidence type="ECO:0000256" key="1">
    <source>
        <dbReference type="SAM" id="MobiDB-lite"/>
    </source>
</evidence>
<comment type="caution">
    <text evidence="2">The sequence shown here is derived from an EMBL/GenBank/DDBJ whole genome shotgun (WGS) entry which is preliminary data.</text>
</comment>
<feature type="compositionally biased region" description="Low complexity" evidence="1">
    <location>
        <begin position="306"/>
        <end position="317"/>
    </location>
</feature>
<dbReference type="GO" id="GO:0003676">
    <property type="term" value="F:nucleic acid binding"/>
    <property type="evidence" value="ECO:0007669"/>
    <property type="project" value="InterPro"/>
</dbReference>
<name>A0A9P8ECR2_AURME</name>
<dbReference type="OrthoDB" id="5374349at2759"/>
<feature type="region of interest" description="Disordered" evidence="1">
    <location>
        <begin position="230"/>
        <end position="319"/>
    </location>
</feature>
<feature type="compositionally biased region" description="Basic and acidic residues" evidence="1">
    <location>
        <begin position="83"/>
        <end position="125"/>
    </location>
</feature>
<organism evidence="2 3">
    <name type="scientific">Aureobasidium melanogenum</name>
    <name type="common">Aureobasidium pullulans var. melanogenum</name>
    <dbReference type="NCBI Taxonomy" id="46634"/>
    <lineage>
        <taxon>Eukaryota</taxon>
        <taxon>Fungi</taxon>
        <taxon>Dikarya</taxon>
        <taxon>Ascomycota</taxon>
        <taxon>Pezizomycotina</taxon>
        <taxon>Dothideomycetes</taxon>
        <taxon>Dothideomycetidae</taxon>
        <taxon>Dothideales</taxon>
        <taxon>Saccotheciaceae</taxon>
        <taxon>Aureobasidium</taxon>
    </lineage>
</organism>
<feature type="region of interest" description="Disordered" evidence="1">
    <location>
        <begin position="83"/>
        <end position="211"/>
    </location>
</feature>
<gene>
    <name evidence="2" type="ORF">KCU76_g11590</name>
</gene>
<reference evidence="2" key="2">
    <citation type="submission" date="2021-08" db="EMBL/GenBank/DDBJ databases">
        <authorList>
            <person name="Gostincar C."/>
            <person name="Sun X."/>
            <person name="Song Z."/>
            <person name="Gunde-Cimerman N."/>
        </authorList>
    </citation>
    <scope>NUCLEOTIDE SEQUENCE</scope>
    <source>
        <strain evidence="2">EXF-9911</strain>
    </source>
</reference>
<feature type="compositionally biased region" description="Basic and acidic residues" evidence="1">
    <location>
        <begin position="514"/>
        <end position="539"/>
    </location>
</feature>
<feature type="compositionally biased region" description="Gly residues" evidence="1">
    <location>
        <begin position="544"/>
        <end position="557"/>
    </location>
</feature>
<dbReference type="AlphaFoldDB" id="A0A9P8ECR2"/>
<feature type="non-terminal residue" evidence="2">
    <location>
        <position position="557"/>
    </location>
</feature>
<evidence type="ECO:0000313" key="2">
    <source>
        <dbReference type="EMBL" id="KAG9685606.1"/>
    </source>
</evidence>
<evidence type="ECO:0008006" key="4">
    <source>
        <dbReference type="Google" id="ProtNLM"/>
    </source>
</evidence>
<dbReference type="InterPro" id="IPR035979">
    <property type="entry name" value="RBD_domain_sf"/>
</dbReference>
<reference evidence="2" key="1">
    <citation type="journal article" date="2021" name="J Fungi (Basel)">
        <title>Virulence traits and population genomics of the black yeast Aureobasidium melanogenum.</title>
        <authorList>
            <person name="Cernosa A."/>
            <person name="Sun X."/>
            <person name="Gostincar C."/>
            <person name="Fang C."/>
            <person name="Gunde-Cimerman N."/>
            <person name="Song Z."/>
        </authorList>
    </citation>
    <scope>NUCLEOTIDE SEQUENCE</scope>
    <source>
        <strain evidence="2">EXF-9911</strain>
    </source>
</reference>
<feature type="compositionally biased region" description="Basic and acidic residues" evidence="1">
    <location>
        <begin position="173"/>
        <end position="188"/>
    </location>
</feature>
<dbReference type="CDD" id="cd00590">
    <property type="entry name" value="RRM_SF"/>
    <property type="match status" value="1"/>
</dbReference>
<feature type="region of interest" description="Disordered" evidence="1">
    <location>
        <begin position="459"/>
        <end position="557"/>
    </location>
</feature>
<dbReference type="EMBL" id="JAHFXF010000563">
    <property type="protein sequence ID" value="KAG9685606.1"/>
    <property type="molecule type" value="Genomic_DNA"/>
</dbReference>
<sequence length="557" mass="61990">MASGNSYPTRQPPSQSNGEADMLHAMINNLNIRSPYRKYPPLGVPCADGSSTFQLNLRREQWWQMLQEHAWKEKVMMQKFRLEEESKERQKQEKLREKEQAEEKEDGKDGQKKQRKDSLVTEKDVASANTSGRVAAEKSSAVSAFYDSSGEEEDSDDEKLPQPEQAKYGKAKKTSEVKDHKEKDHCAEKAQTSNTIMAKNKQQQEKPSLSFDDMIKADRQKRKAENLAQEIFGKSRRQSAPQNNSNNKRSQTPVGGSLASRVGITKRSSSAASLPTLGKQHQNRGAQKNRNNRQQLGGADTRRDAAYQTAAQQAPPASFNIKPRSFATVDSEITIRGAAGPYCVVASNFAPGTTAADIESVMAPVGGEMSGCKLVSASPTVIAEMLFLDKAGADNVINMFNGKKADGRILYVYLKEGGPSQSLRSSATPRVASPIVITQPEIAQEQGAEDTMEIEQTYPTEPSALPPHEPSPRPAYNNSRPRDGRASYREDYDRGNRHAEPDYQDGRYGFNEQRYNEPRYDDRRPRYRDEGRMYSDDMMRGGSRRGGGGRGGGRYRG</sequence>
<evidence type="ECO:0000313" key="3">
    <source>
        <dbReference type="Proteomes" id="UP000779574"/>
    </source>
</evidence>
<accession>A0A9P8ECR2</accession>
<feature type="compositionally biased region" description="Basic and acidic residues" evidence="1">
    <location>
        <begin position="480"/>
        <end position="505"/>
    </location>
</feature>
<feature type="compositionally biased region" description="Polar residues" evidence="1">
    <location>
        <begin position="266"/>
        <end position="295"/>
    </location>
</feature>
<protein>
    <recommendedName>
        <fullName evidence="4">RRM domain-containing protein</fullName>
    </recommendedName>
</protein>
<feature type="compositionally biased region" description="Polar residues" evidence="1">
    <location>
        <begin position="190"/>
        <end position="207"/>
    </location>
</feature>